<comment type="caution">
    <text evidence="2">The sequence shown here is derived from an EMBL/GenBank/DDBJ whole genome shotgun (WGS) entry which is preliminary data.</text>
</comment>
<dbReference type="InterPro" id="IPR029063">
    <property type="entry name" value="SAM-dependent_MTases_sf"/>
</dbReference>
<evidence type="ECO:0000313" key="3">
    <source>
        <dbReference type="Proteomes" id="UP000070328"/>
    </source>
</evidence>
<dbReference type="Pfam" id="PF13489">
    <property type="entry name" value="Methyltransf_23"/>
    <property type="match status" value="1"/>
</dbReference>
<name>A0A135T812_9PEZI</name>
<dbReference type="PANTHER" id="PTHR43591">
    <property type="entry name" value="METHYLTRANSFERASE"/>
    <property type="match status" value="1"/>
</dbReference>
<dbReference type="GO" id="GO:0008168">
    <property type="term" value="F:methyltransferase activity"/>
    <property type="evidence" value="ECO:0007669"/>
    <property type="project" value="UniProtKB-KW"/>
</dbReference>
<sequence>MRELTYSDLGTVLIWYDSVLKKESERLDLQHCIWLMQLEDELALCPAHRYAKRVLDIGTGTGVWAIDFADSFPAAHVIGADLSPIQPEWTPPNCVFEVDDLEKPWTWSQPFDFIYCRSMDGAFSDRKEMLRQVYESAFFHRALTPGGFFEVAGLELPLGCDDGTVPLDSNLWRWHSLLQEAAIKIGRPLESLAHNQGDLEEAGFVNVVRKDSKLPLNSWPTEPHLKDLGRWQYVNLTSGLEGLSLGLLTRVMGWSRDEVLDLCSRVQQDLKDKRMHAYWKIHIVYAQKPDNAMETSWD</sequence>
<organism evidence="2 3">
    <name type="scientific">Colletotrichum simmondsii</name>
    <dbReference type="NCBI Taxonomy" id="703756"/>
    <lineage>
        <taxon>Eukaryota</taxon>
        <taxon>Fungi</taxon>
        <taxon>Dikarya</taxon>
        <taxon>Ascomycota</taxon>
        <taxon>Pezizomycotina</taxon>
        <taxon>Sordariomycetes</taxon>
        <taxon>Hypocreomycetidae</taxon>
        <taxon>Glomerellales</taxon>
        <taxon>Glomerellaceae</taxon>
        <taxon>Colletotrichum</taxon>
        <taxon>Colletotrichum acutatum species complex</taxon>
    </lineage>
</organism>
<comment type="similarity">
    <text evidence="1">Belongs to the methyltransferase superfamily. LaeA methyltransferase family.</text>
</comment>
<dbReference type="AlphaFoldDB" id="A0A135T812"/>
<keyword evidence="2" id="KW-0489">Methyltransferase</keyword>
<dbReference type="OrthoDB" id="2013972at2759"/>
<dbReference type="EMBL" id="JFBX01000252">
    <property type="protein sequence ID" value="KXH44290.1"/>
    <property type="molecule type" value="Genomic_DNA"/>
</dbReference>
<reference evidence="2 3" key="1">
    <citation type="submission" date="2014-02" db="EMBL/GenBank/DDBJ databases">
        <title>The genome sequence of Colletotrichum simmondsii CBS122122.</title>
        <authorList>
            <person name="Baroncelli R."/>
            <person name="Thon M.R."/>
        </authorList>
    </citation>
    <scope>NUCLEOTIDE SEQUENCE [LARGE SCALE GENOMIC DNA]</scope>
    <source>
        <strain evidence="2 3">CBS122122</strain>
    </source>
</reference>
<evidence type="ECO:0000313" key="2">
    <source>
        <dbReference type="EMBL" id="KXH44290.1"/>
    </source>
</evidence>
<dbReference type="GO" id="GO:0032259">
    <property type="term" value="P:methylation"/>
    <property type="evidence" value="ECO:0007669"/>
    <property type="project" value="UniProtKB-KW"/>
</dbReference>
<keyword evidence="3" id="KW-1185">Reference proteome</keyword>
<dbReference type="Proteomes" id="UP000070328">
    <property type="component" value="Unassembled WGS sequence"/>
</dbReference>
<dbReference type="Gene3D" id="3.40.50.150">
    <property type="entry name" value="Vaccinia Virus protein VP39"/>
    <property type="match status" value="1"/>
</dbReference>
<gene>
    <name evidence="2" type="ORF">CSIM01_08070</name>
</gene>
<protein>
    <submittedName>
        <fullName evidence="2">TAM domain methyltransferase</fullName>
    </submittedName>
</protein>
<evidence type="ECO:0000256" key="1">
    <source>
        <dbReference type="ARBA" id="ARBA00038158"/>
    </source>
</evidence>
<dbReference type="SUPFAM" id="SSF53335">
    <property type="entry name" value="S-adenosyl-L-methionine-dependent methyltransferases"/>
    <property type="match status" value="1"/>
</dbReference>
<dbReference type="CDD" id="cd02440">
    <property type="entry name" value="AdoMet_MTases"/>
    <property type="match status" value="1"/>
</dbReference>
<accession>A0A135T812</accession>
<keyword evidence="2" id="KW-0808">Transferase</keyword>
<proteinExistence type="inferred from homology"/>
<dbReference type="PANTHER" id="PTHR43591:SF10">
    <property type="entry name" value="ABC TRANSMEMBRANE TYPE-1 DOMAIN-CONTAINING PROTEIN-RELATED"/>
    <property type="match status" value="1"/>
</dbReference>